<dbReference type="RefSeq" id="XP_065823167.1">
    <property type="nucleotide sequence ID" value="XM_065967095.1"/>
</dbReference>
<comment type="subcellular location">
    <subcellularLocation>
        <location evidence="1">Nucleus</location>
    </subcellularLocation>
</comment>
<feature type="region of interest" description="Disordered" evidence="7">
    <location>
        <begin position="129"/>
        <end position="233"/>
    </location>
</feature>
<dbReference type="PANTHER" id="PTHR31845">
    <property type="entry name" value="FINGER DOMAIN PROTEIN, PUTATIVE-RELATED"/>
    <property type="match status" value="1"/>
</dbReference>
<dbReference type="PANTHER" id="PTHR31845:SF17">
    <property type="entry name" value="ZN(II)2CYS6 TRANSCRIPTION FACTOR (EUROFUNG)"/>
    <property type="match status" value="1"/>
</dbReference>
<dbReference type="KEGG" id="ksn:43588958"/>
<dbReference type="GO" id="GO:0006351">
    <property type="term" value="P:DNA-templated transcription"/>
    <property type="evidence" value="ECO:0007669"/>
    <property type="project" value="InterPro"/>
</dbReference>
<sequence>MPPSLPPPHMAYTMAEQNERSPLSGDDDDVDDRDAAPARTNGSGTVAPNRACDYCHRMKMKCIGKENPPCNRCRQSGHPCTFDGPRKSKSSKVEDRLRLVEAQIGAMQGSLEEMLRLQRGRAGMSVPMYPAPSDTMATPNTVVSLGSMFDPRSQPSPHQLQMEPTPASSSRDSRLPPGPPVHPHQLHGQIPPGQAPWLGHTPASRPPQVASPHASPHNSDDDEPTDPFSFDTTSAPWANMLSLAEAARLKADSHIVRDDDGPGGPRGRKRTMGGSFTEGTDRSRLLKKARAMNKTAEFSPELTINERGNHAFPDPIDLGWCTPERGHQLFDLFFDKCGVYQPCFDPEHDTWDSLRDRSPFAITAILAVAAKCEDAAGTPSELQFKCREYAEKIGMSTLFTPVSRVEIVQAMILLASWGETFWRPGGHAIRMAMDLGLYKCLPYLIESDMGAGKTPEEIEMERPVVVGARVWLTLFKLEYEMSFAYGRPGLFSQENITKNARQLLRHPLSLPTDARLVASCESLAWRMPLHQPIALAPSNSLLTFTFPDLDDKLRDLNRNLNEWYEYWDDYFARKGIPEGHFLRETLITGRAGAFLTANSYVLHGVRSRRDVSLLSDERRQWLQEAGKRAQELVDKCLHGQQYTKNVQFANLLTHYNIAYAARFMIRMASLVPESCNLRQIGRDVEQVAQMLKKVPGFQFANFLRDVVKKARRDHVLPPSSQAPSRLPSPSRSYMTLPMMSTPLEQPQSTWSTHLAPDASNTTSGPSVSMSNVPINMDLVGTGGSDSGMSSHLDFLYAEQLFANTGSTPIPGPSQNFINRMNGMTEQGFSLDAWFPFPPLEGEGRLTGQSQNTSTVAGTFTPSNGRSAAWW</sequence>
<dbReference type="GO" id="GO:0000981">
    <property type="term" value="F:DNA-binding transcription factor activity, RNA polymerase II-specific"/>
    <property type="evidence" value="ECO:0007669"/>
    <property type="project" value="InterPro"/>
</dbReference>
<evidence type="ECO:0000256" key="3">
    <source>
        <dbReference type="ARBA" id="ARBA00023015"/>
    </source>
</evidence>
<gene>
    <name evidence="9" type="ORF">CI109_102181</name>
</gene>
<dbReference type="SMART" id="SM00066">
    <property type="entry name" value="GAL4"/>
    <property type="match status" value="1"/>
</dbReference>
<dbReference type="InterPro" id="IPR036864">
    <property type="entry name" value="Zn2-C6_fun-type_DNA-bd_sf"/>
</dbReference>
<dbReference type="PROSITE" id="PS50048">
    <property type="entry name" value="ZN2_CY6_FUNGAL_2"/>
    <property type="match status" value="1"/>
</dbReference>
<evidence type="ECO:0000256" key="6">
    <source>
        <dbReference type="ARBA" id="ARBA00023242"/>
    </source>
</evidence>
<feature type="region of interest" description="Disordered" evidence="7">
    <location>
        <begin position="713"/>
        <end position="769"/>
    </location>
</feature>
<keyword evidence="4" id="KW-0238">DNA-binding</keyword>
<reference evidence="9" key="2">
    <citation type="submission" date="2024-01" db="EMBL/GenBank/DDBJ databases">
        <title>Comparative genomics of Cryptococcus and Kwoniella reveals pathogenesis evolution and contrasting modes of karyotype evolution via chromosome fusion or intercentromeric recombination.</title>
        <authorList>
            <person name="Coelho M.A."/>
            <person name="David-Palma M."/>
            <person name="Shea T."/>
            <person name="Bowers K."/>
            <person name="McGinley-Smith S."/>
            <person name="Mohammad A.W."/>
            <person name="Gnirke A."/>
            <person name="Yurkov A.M."/>
            <person name="Nowrousian M."/>
            <person name="Sun S."/>
            <person name="Cuomo C.A."/>
            <person name="Heitman J."/>
        </authorList>
    </citation>
    <scope>NUCLEOTIDE SEQUENCE</scope>
    <source>
        <strain evidence="9">CBS 12478</strain>
    </source>
</reference>
<feature type="compositionally biased region" description="Polar residues" evidence="7">
    <location>
        <begin position="718"/>
        <end position="733"/>
    </location>
</feature>
<dbReference type="CDD" id="cd00067">
    <property type="entry name" value="GAL4"/>
    <property type="match status" value="1"/>
</dbReference>
<evidence type="ECO:0000313" key="9">
    <source>
        <dbReference type="EMBL" id="WWD17740.1"/>
    </source>
</evidence>
<keyword evidence="5" id="KW-0804">Transcription</keyword>
<dbReference type="Proteomes" id="UP000322225">
    <property type="component" value="Chromosome 4"/>
</dbReference>
<dbReference type="Pfam" id="PF00172">
    <property type="entry name" value="Zn_clus"/>
    <property type="match status" value="1"/>
</dbReference>
<dbReference type="SUPFAM" id="SSF57701">
    <property type="entry name" value="Zn2/Cys6 DNA-binding domain"/>
    <property type="match status" value="1"/>
</dbReference>
<dbReference type="EMBL" id="CP144054">
    <property type="protein sequence ID" value="WWD17740.1"/>
    <property type="molecule type" value="Genomic_DNA"/>
</dbReference>
<name>A0AAJ8MVN3_9TREE</name>
<protein>
    <recommendedName>
        <fullName evidence="8">Zn(2)-C6 fungal-type domain-containing protein</fullName>
    </recommendedName>
</protein>
<feature type="compositionally biased region" description="Polar residues" evidence="7">
    <location>
        <begin position="135"/>
        <end position="144"/>
    </location>
</feature>
<feature type="region of interest" description="Disordered" evidence="7">
    <location>
        <begin position="253"/>
        <end position="282"/>
    </location>
</feature>
<dbReference type="InterPro" id="IPR001138">
    <property type="entry name" value="Zn2Cys6_DnaBD"/>
</dbReference>
<evidence type="ECO:0000256" key="7">
    <source>
        <dbReference type="SAM" id="MobiDB-lite"/>
    </source>
</evidence>
<keyword evidence="10" id="KW-1185">Reference proteome</keyword>
<evidence type="ECO:0000256" key="4">
    <source>
        <dbReference type="ARBA" id="ARBA00023125"/>
    </source>
</evidence>
<feature type="compositionally biased region" description="Polar residues" evidence="7">
    <location>
        <begin position="846"/>
        <end position="870"/>
    </location>
</feature>
<dbReference type="GO" id="GO:0000976">
    <property type="term" value="F:transcription cis-regulatory region binding"/>
    <property type="evidence" value="ECO:0007669"/>
    <property type="project" value="TreeGrafter"/>
</dbReference>
<dbReference type="Pfam" id="PF04082">
    <property type="entry name" value="Fungal_trans"/>
    <property type="match status" value="1"/>
</dbReference>
<dbReference type="AlphaFoldDB" id="A0AAJ8MVN3"/>
<dbReference type="InterPro" id="IPR007219">
    <property type="entry name" value="XnlR_reg_dom"/>
</dbReference>
<feature type="region of interest" description="Disordered" evidence="7">
    <location>
        <begin position="1"/>
        <end position="49"/>
    </location>
</feature>
<evidence type="ECO:0000313" key="10">
    <source>
        <dbReference type="Proteomes" id="UP000322225"/>
    </source>
</evidence>
<dbReference type="GO" id="GO:0008270">
    <property type="term" value="F:zinc ion binding"/>
    <property type="evidence" value="ECO:0007669"/>
    <property type="project" value="InterPro"/>
</dbReference>
<organism evidence="9 10">
    <name type="scientific">Kwoniella shandongensis</name>
    <dbReference type="NCBI Taxonomy" id="1734106"/>
    <lineage>
        <taxon>Eukaryota</taxon>
        <taxon>Fungi</taxon>
        <taxon>Dikarya</taxon>
        <taxon>Basidiomycota</taxon>
        <taxon>Agaricomycotina</taxon>
        <taxon>Tremellomycetes</taxon>
        <taxon>Tremellales</taxon>
        <taxon>Cryptococcaceae</taxon>
        <taxon>Kwoniella</taxon>
    </lineage>
</organism>
<dbReference type="CDD" id="cd12148">
    <property type="entry name" value="fungal_TF_MHR"/>
    <property type="match status" value="1"/>
</dbReference>
<dbReference type="GO" id="GO:0005634">
    <property type="term" value="C:nucleus"/>
    <property type="evidence" value="ECO:0007669"/>
    <property type="project" value="UniProtKB-SubCell"/>
</dbReference>
<dbReference type="InterPro" id="IPR051089">
    <property type="entry name" value="prtT"/>
</dbReference>
<evidence type="ECO:0000256" key="2">
    <source>
        <dbReference type="ARBA" id="ARBA00022723"/>
    </source>
</evidence>
<dbReference type="PROSITE" id="PS00463">
    <property type="entry name" value="ZN2_CY6_FUNGAL_1"/>
    <property type="match status" value="1"/>
</dbReference>
<reference evidence="9" key="1">
    <citation type="submission" date="2017-08" db="EMBL/GenBank/DDBJ databases">
        <authorList>
            <person name="Cuomo C."/>
            <person name="Billmyre B."/>
            <person name="Heitman J."/>
        </authorList>
    </citation>
    <scope>NUCLEOTIDE SEQUENCE</scope>
    <source>
        <strain evidence="9">CBS 12478</strain>
    </source>
</reference>
<accession>A0AAJ8MVN3</accession>
<dbReference type="GeneID" id="43588958"/>
<feature type="domain" description="Zn(2)-C6 fungal-type" evidence="8">
    <location>
        <begin position="51"/>
        <end position="82"/>
    </location>
</feature>
<proteinExistence type="predicted"/>
<keyword evidence="2" id="KW-0479">Metal-binding</keyword>
<dbReference type="Gene3D" id="4.10.240.10">
    <property type="entry name" value="Zn(2)-C6 fungal-type DNA-binding domain"/>
    <property type="match status" value="1"/>
</dbReference>
<feature type="region of interest" description="Disordered" evidence="7">
    <location>
        <begin position="845"/>
        <end position="870"/>
    </location>
</feature>
<evidence type="ECO:0000256" key="1">
    <source>
        <dbReference type="ARBA" id="ARBA00004123"/>
    </source>
</evidence>
<keyword evidence="3" id="KW-0805">Transcription regulation</keyword>
<evidence type="ECO:0000259" key="8">
    <source>
        <dbReference type="PROSITE" id="PS50048"/>
    </source>
</evidence>
<feature type="compositionally biased region" description="Polar residues" evidence="7">
    <location>
        <begin position="742"/>
        <end position="769"/>
    </location>
</feature>
<evidence type="ECO:0000256" key="5">
    <source>
        <dbReference type="ARBA" id="ARBA00023163"/>
    </source>
</evidence>
<keyword evidence="6" id="KW-0539">Nucleus</keyword>